<evidence type="ECO:0000256" key="3">
    <source>
        <dbReference type="ARBA" id="ARBA00019082"/>
    </source>
</evidence>
<evidence type="ECO:0000256" key="7">
    <source>
        <dbReference type="ARBA" id="ARBA00022989"/>
    </source>
</evidence>
<feature type="transmembrane region" description="Helical" evidence="14">
    <location>
        <begin position="94"/>
        <end position="114"/>
    </location>
</feature>
<evidence type="ECO:0000256" key="2">
    <source>
        <dbReference type="ARBA" id="ARBA00006675"/>
    </source>
</evidence>
<keyword evidence="5" id="KW-0808">Transferase</keyword>
<feature type="compositionally biased region" description="Basic and acidic residues" evidence="13">
    <location>
        <begin position="401"/>
        <end position="423"/>
    </location>
</feature>
<comment type="subcellular location">
    <subcellularLocation>
        <location evidence="1">Membrane</location>
        <topology evidence="1">Multi-pass membrane protein</topology>
    </subcellularLocation>
</comment>
<comment type="caution">
    <text evidence="15">The sequence shown here is derived from an EMBL/GenBank/DDBJ whole genome shotgun (WGS) entry which is preliminary data.</text>
</comment>
<feature type="compositionally biased region" description="Low complexity" evidence="13">
    <location>
        <begin position="350"/>
        <end position="370"/>
    </location>
</feature>
<evidence type="ECO:0000313" key="16">
    <source>
        <dbReference type="Proteomes" id="UP000320333"/>
    </source>
</evidence>
<sequence length="423" mass="48805">MGIKSLRDRVKQVEERAQKASVAIDNRIQVFRRKIRQPREIQRMEKVIFLLGVSFMLLVQHLLVSAPQHLIVLYCWSLLPLMIIRYVEFHRVKWHYFLLDFCYYVNAFLFYYLSRDSSNSTLFNIVFVWSNGPLMWAIVMWRTSLVFHSLSHITSAYIHLLPALVTYVIRWYPNTEQAASLCVWKDCALAWGDVFYWPLCLYLVWQVLYLMKTEWIDAPKLQSDPELSTSFRFLSKSYAGTPLGKIVYIFGDRFAIVMFVLMQFIYTGIVFVPTYWLYQNQYAHATFIIFITGTSIYNGAGYYIFKMSKSPDYFKDYFIEDPSNKRESEIWFKRYIRRGPANPATGDNANPNAGSQSGSPGGSSSSNSLGPGAGVSGSVNHAGAGKRRFSRAGRTPSMSRNADKWISEVARDASERKEGKKED</sequence>
<evidence type="ECO:0000256" key="9">
    <source>
        <dbReference type="ARBA" id="ARBA00023136"/>
    </source>
</evidence>
<keyword evidence="8" id="KW-0443">Lipid metabolism</keyword>
<evidence type="ECO:0000256" key="12">
    <source>
        <dbReference type="ARBA" id="ARBA00023315"/>
    </source>
</evidence>
<keyword evidence="10" id="KW-0594">Phospholipid biosynthesis</keyword>
<dbReference type="Pfam" id="PF10998">
    <property type="entry name" value="DUF2838"/>
    <property type="match status" value="1"/>
</dbReference>
<dbReference type="InterPro" id="IPR021261">
    <property type="entry name" value="GPCAT"/>
</dbReference>
<dbReference type="OrthoDB" id="406287at2759"/>
<keyword evidence="9 14" id="KW-0472">Membrane</keyword>
<accession>A0A507FBE9</accession>
<dbReference type="GO" id="GO:0016020">
    <property type="term" value="C:membrane"/>
    <property type="evidence" value="ECO:0007669"/>
    <property type="project" value="UniProtKB-SubCell"/>
</dbReference>
<name>A0A507FBE9_9FUNG</name>
<feature type="transmembrane region" description="Helical" evidence="14">
    <location>
        <begin position="47"/>
        <end position="64"/>
    </location>
</feature>
<reference evidence="15 16" key="1">
    <citation type="journal article" date="2019" name="Sci. Rep.">
        <title>Comparative genomics of chytrid fungi reveal insights into the obligate biotrophic and pathogenic lifestyle of Synchytrium endobioticum.</title>
        <authorList>
            <person name="van de Vossenberg B.T.L.H."/>
            <person name="Warris S."/>
            <person name="Nguyen H.D.T."/>
            <person name="van Gent-Pelzer M.P.E."/>
            <person name="Joly D.L."/>
            <person name="van de Geest H.C."/>
            <person name="Bonants P.J.M."/>
            <person name="Smith D.S."/>
            <person name="Levesque C.A."/>
            <person name="van der Lee T.A.J."/>
        </authorList>
    </citation>
    <scope>NUCLEOTIDE SEQUENCE [LARGE SCALE GENOMIC DNA]</scope>
    <source>
        <strain evidence="15 16">CBS 675.73</strain>
    </source>
</reference>
<dbReference type="PANTHER" id="PTHR31201">
    <property type="entry name" value="OS01G0585100 PROTEIN"/>
    <property type="match status" value="1"/>
</dbReference>
<evidence type="ECO:0000256" key="4">
    <source>
        <dbReference type="ARBA" id="ARBA00022516"/>
    </source>
</evidence>
<feature type="transmembrane region" description="Helical" evidence="14">
    <location>
        <begin position="70"/>
        <end position="87"/>
    </location>
</feature>
<evidence type="ECO:0000256" key="1">
    <source>
        <dbReference type="ARBA" id="ARBA00004141"/>
    </source>
</evidence>
<evidence type="ECO:0000256" key="6">
    <source>
        <dbReference type="ARBA" id="ARBA00022692"/>
    </source>
</evidence>
<dbReference type="GO" id="GO:0006656">
    <property type="term" value="P:phosphatidylcholine biosynthetic process"/>
    <property type="evidence" value="ECO:0007669"/>
    <property type="project" value="TreeGrafter"/>
</dbReference>
<evidence type="ECO:0000256" key="14">
    <source>
        <dbReference type="SAM" id="Phobius"/>
    </source>
</evidence>
<keyword evidence="12" id="KW-0012">Acyltransferase</keyword>
<dbReference type="PANTHER" id="PTHR31201:SF1">
    <property type="entry name" value="GLYCEROPHOSPHOCHOLINE ACYLTRANSFERASE 1"/>
    <property type="match status" value="1"/>
</dbReference>
<protein>
    <recommendedName>
        <fullName evidence="3">Glycerophosphocholine acyltransferase 1</fullName>
    </recommendedName>
</protein>
<keyword evidence="7 14" id="KW-1133">Transmembrane helix</keyword>
<feature type="region of interest" description="Disordered" evidence="13">
    <location>
        <begin position="342"/>
        <end position="423"/>
    </location>
</feature>
<feature type="transmembrane region" description="Helical" evidence="14">
    <location>
        <begin position="194"/>
        <end position="211"/>
    </location>
</feature>
<evidence type="ECO:0000256" key="13">
    <source>
        <dbReference type="SAM" id="MobiDB-lite"/>
    </source>
</evidence>
<keyword evidence="6 14" id="KW-0812">Transmembrane</keyword>
<evidence type="ECO:0000256" key="5">
    <source>
        <dbReference type="ARBA" id="ARBA00022679"/>
    </source>
</evidence>
<feature type="transmembrane region" description="Helical" evidence="14">
    <location>
        <begin position="282"/>
        <end position="305"/>
    </location>
</feature>
<proteinExistence type="inferred from homology"/>
<feature type="transmembrane region" description="Helical" evidence="14">
    <location>
        <begin position="120"/>
        <end position="141"/>
    </location>
</feature>
<feature type="transmembrane region" description="Helical" evidence="14">
    <location>
        <begin position="153"/>
        <end position="172"/>
    </location>
</feature>
<evidence type="ECO:0000256" key="8">
    <source>
        <dbReference type="ARBA" id="ARBA00023098"/>
    </source>
</evidence>
<evidence type="ECO:0000256" key="10">
    <source>
        <dbReference type="ARBA" id="ARBA00023209"/>
    </source>
</evidence>
<keyword evidence="16" id="KW-1185">Reference proteome</keyword>
<comment type="similarity">
    <text evidence="2">Belongs to the GPC1 family.</text>
</comment>
<dbReference type="AlphaFoldDB" id="A0A507FBE9"/>
<keyword evidence="11" id="KW-1208">Phospholipid metabolism</keyword>
<keyword evidence="4" id="KW-0444">Lipid biosynthesis</keyword>
<dbReference type="Proteomes" id="UP000320333">
    <property type="component" value="Unassembled WGS sequence"/>
</dbReference>
<organism evidence="15 16">
    <name type="scientific">Chytriomyces confervae</name>
    <dbReference type="NCBI Taxonomy" id="246404"/>
    <lineage>
        <taxon>Eukaryota</taxon>
        <taxon>Fungi</taxon>
        <taxon>Fungi incertae sedis</taxon>
        <taxon>Chytridiomycota</taxon>
        <taxon>Chytridiomycota incertae sedis</taxon>
        <taxon>Chytridiomycetes</taxon>
        <taxon>Chytridiales</taxon>
        <taxon>Chytriomycetaceae</taxon>
        <taxon>Chytriomyces</taxon>
    </lineage>
</organism>
<gene>
    <name evidence="15" type="ORF">CcCBS67573_g05116</name>
</gene>
<dbReference type="EMBL" id="QEAP01000175">
    <property type="protein sequence ID" value="TPX73603.1"/>
    <property type="molecule type" value="Genomic_DNA"/>
</dbReference>
<evidence type="ECO:0000313" key="15">
    <source>
        <dbReference type="EMBL" id="TPX73603.1"/>
    </source>
</evidence>
<dbReference type="GO" id="GO:0016746">
    <property type="term" value="F:acyltransferase activity"/>
    <property type="evidence" value="ECO:0007669"/>
    <property type="project" value="UniProtKB-KW"/>
</dbReference>
<feature type="transmembrane region" description="Helical" evidence="14">
    <location>
        <begin position="254"/>
        <end position="276"/>
    </location>
</feature>
<evidence type="ECO:0000256" key="11">
    <source>
        <dbReference type="ARBA" id="ARBA00023264"/>
    </source>
</evidence>